<dbReference type="InterPro" id="IPR043140">
    <property type="entry name" value="Ribosomal_uS14_sf"/>
</dbReference>
<feature type="non-terminal residue" evidence="1">
    <location>
        <position position="40"/>
    </location>
</feature>
<protein>
    <submittedName>
        <fullName evidence="1">Uncharacterized protein</fullName>
    </submittedName>
</protein>
<dbReference type="Gene3D" id="4.10.830.10">
    <property type="entry name" value="30s Ribosomal Protein S14, Chain N"/>
    <property type="match status" value="1"/>
</dbReference>
<reference evidence="1 2" key="1">
    <citation type="journal article" date="2012" name="Nat. Genet.">
        <title>The yak genome and adaptation to life at high altitude.</title>
        <authorList>
            <person name="Qiu Q."/>
            <person name="Zhang G."/>
            <person name="Ma T."/>
            <person name="Qian W."/>
            <person name="Wang J."/>
            <person name="Ye Z."/>
            <person name="Cao C."/>
            <person name="Hu Q."/>
            <person name="Kim J."/>
            <person name="Larkin D.M."/>
            <person name="Auvil L."/>
            <person name="Capitanu B."/>
            <person name="Ma J."/>
            <person name="Lewin H.A."/>
            <person name="Qian X."/>
            <person name="Lang Y."/>
            <person name="Zhou R."/>
            <person name="Wang L."/>
            <person name="Wang K."/>
            <person name="Xia J."/>
            <person name="Liao S."/>
            <person name="Pan S."/>
            <person name="Lu X."/>
            <person name="Hou H."/>
            <person name="Wang Y."/>
            <person name="Zang X."/>
            <person name="Yin Y."/>
            <person name="Ma H."/>
            <person name="Zhang J."/>
            <person name="Wang Z."/>
            <person name="Zhang Y."/>
            <person name="Zhang D."/>
            <person name="Yonezawa T."/>
            <person name="Hasegawa M."/>
            <person name="Zhong Y."/>
            <person name="Liu W."/>
            <person name="Zhang Y."/>
            <person name="Huang Z."/>
            <person name="Zhang S."/>
            <person name="Long R."/>
            <person name="Yang H."/>
            <person name="Wang J."/>
            <person name="Lenstra J.A."/>
            <person name="Cooper D.N."/>
            <person name="Wu Y."/>
            <person name="Wang J."/>
            <person name="Shi P."/>
            <person name="Wang J."/>
            <person name="Liu J."/>
        </authorList>
    </citation>
    <scope>NUCLEOTIDE SEQUENCE [LARGE SCALE GENOMIC DNA]</scope>
    <source>
        <strain evidence="2">yakQH1</strain>
    </source>
</reference>
<evidence type="ECO:0000313" key="1">
    <source>
        <dbReference type="EMBL" id="ELR61924.1"/>
    </source>
</evidence>
<dbReference type="Proteomes" id="UP000011080">
    <property type="component" value="Unassembled WGS sequence"/>
</dbReference>
<name>L8J2R2_9CETA</name>
<feature type="non-terminal residue" evidence="1">
    <location>
        <position position="1"/>
    </location>
</feature>
<dbReference type="EMBL" id="JH880396">
    <property type="protein sequence ID" value="ELR61924.1"/>
    <property type="molecule type" value="Genomic_DNA"/>
</dbReference>
<gene>
    <name evidence="1" type="ORF">M91_08638</name>
</gene>
<proteinExistence type="predicted"/>
<organism evidence="1 2">
    <name type="scientific">Bos mutus</name>
    <name type="common">wild yak</name>
    <dbReference type="NCBI Taxonomy" id="72004"/>
    <lineage>
        <taxon>Eukaryota</taxon>
        <taxon>Metazoa</taxon>
        <taxon>Chordata</taxon>
        <taxon>Craniata</taxon>
        <taxon>Vertebrata</taxon>
        <taxon>Euteleostomi</taxon>
        <taxon>Mammalia</taxon>
        <taxon>Eutheria</taxon>
        <taxon>Laurasiatheria</taxon>
        <taxon>Artiodactyla</taxon>
        <taxon>Ruminantia</taxon>
        <taxon>Pecora</taxon>
        <taxon>Bovidae</taxon>
        <taxon>Bovinae</taxon>
        <taxon>Bos</taxon>
    </lineage>
</organism>
<dbReference type="AlphaFoldDB" id="L8J2R2"/>
<accession>L8J2R2</accession>
<evidence type="ECO:0000313" key="2">
    <source>
        <dbReference type="Proteomes" id="UP000011080"/>
    </source>
</evidence>
<sequence length="40" mass="4655">GHQQLYRSHLRKFSQGSCSCCLCSNQHSLIHQYMKDIGFI</sequence>